<gene>
    <name evidence="2" type="ORF">D7316_03419</name>
</gene>
<protein>
    <submittedName>
        <fullName evidence="2">Uncharacterized protein</fullName>
    </submittedName>
</protein>
<organism evidence="2 3">
    <name type="scientific">Gordonia insulae</name>
    <dbReference type="NCBI Taxonomy" id="2420509"/>
    <lineage>
        <taxon>Bacteria</taxon>
        <taxon>Bacillati</taxon>
        <taxon>Actinomycetota</taxon>
        <taxon>Actinomycetes</taxon>
        <taxon>Mycobacteriales</taxon>
        <taxon>Gordoniaceae</taxon>
        <taxon>Gordonia</taxon>
    </lineage>
</organism>
<dbReference type="AlphaFoldDB" id="A0A3G8JNZ0"/>
<dbReference type="Proteomes" id="UP000271469">
    <property type="component" value="Chromosome"/>
</dbReference>
<sequence length="185" mass="19706">MNGRTATPTAKRRVAQAALVIIVVVVGVLYMGPRLFNLTATPYRLDQTIVSADNYNPALDTIIGHEKTTLAAFDALDEMQKAIDSVQVTDTRVDAELTTLTRQISDDIRATLARANVNLGGLIGELDGLTTRIDTLSGTVDGTANSLNDNRTRLAAILDDARATAAKVHKTRQSADSAADDLSGQ</sequence>
<feature type="transmembrane region" description="Helical" evidence="1">
    <location>
        <begin position="14"/>
        <end position="32"/>
    </location>
</feature>
<dbReference type="KEGG" id="gom:D7316_03419"/>
<keyword evidence="1" id="KW-0472">Membrane</keyword>
<dbReference type="EMBL" id="CP033972">
    <property type="protein sequence ID" value="AZG46814.1"/>
    <property type="molecule type" value="Genomic_DNA"/>
</dbReference>
<keyword evidence="1" id="KW-0812">Transmembrane</keyword>
<accession>A0A3G8JNZ0</accession>
<name>A0A3G8JNZ0_9ACTN</name>
<proteinExistence type="predicted"/>
<keyword evidence="1" id="KW-1133">Transmembrane helix</keyword>
<evidence type="ECO:0000256" key="1">
    <source>
        <dbReference type="SAM" id="Phobius"/>
    </source>
</evidence>
<reference evidence="2 3" key="1">
    <citation type="submission" date="2018-11" db="EMBL/GenBank/DDBJ databases">
        <title>Gordonia insulae sp. nov., isolated from an island soil.</title>
        <authorList>
            <person name="Kim Y.S."/>
            <person name="Kim S.B."/>
        </authorList>
    </citation>
    <scope>NUCLEOTIDE SEQUENCE [LARGE SCALE GENOMIC DNA]</scope>
    <source>
        <strain evidence="2 3">MMS17-SY073</strain>
    </source>
</reference>
<dbReference type="OrthoDB" id="4459535at2"/>
<evidence type="ECO:0000313" key="3">
    <source>
        <dbReference type="Proteomes" id="UP000271469"/>
    </source>
</evidence>
<evidence type="ECO:0000313" key="2">
    <source>
        <dbReference type="EMBL" id="AZG46814.1"/>
    </source>
</evidence>
<keyword evidence="3" id="KW-1185">Reference proteome</keyword>